<dbReference type="PATRIC" id="fig|1666911.3.peg.5129"/>
<comment type="caution">
    <text evidence="9">The sequence shown here is derived from an EMBL/GenBank/DDBJ whole genome shotgun (WGS) entry which is preliminary data.</text>
</comment>
<evidence type="ECO:0000256" key="1">
    <source>
        <dbReference type="ARBA" id="ARBA00004162"/>
    </source>
</evidence>
<proteinExistence type="inferred from homology"/>
<dbReference type="PANTHER" id="PTHR30558">
    <property type="entry name" value="EXBD MEMBRANE COMPONENT OF PMF-DRIVEN MACROMOLECULE IMPORT SYSTEM"/>
    <property type="match status" value="1"/>
</dbReference>
<evidence type="ECO:0000256" key="8">
    <source>
        <dbReference type="SAM" id="Phobius"/>
    </source>
</evidence>
<evidence type="ECO:0000256" key="3">
    <source>
        <dbReference type="ARBA" id="ARBA00022475"/>
    </source>
</evidence>
<keyword evidence="7" id="KW-0653">Protein transport</keyword>
<dbReference type="GO" id="GO:0005886">
    <property type="term" value="C:plasma membrane"/>
    <property type="evidence" value="ECO:0007669"/>
    <property type="project" value="UniProtKB-SubCell"/>
</dbReference>
<keyword evidence="4 7" id="KW-0812">Transmembrane</keyword>
<dbReference type="STRING" id="1666911.HLUCCA11_06035"/>
<evidence type="ECO:0000256" key="2">
    <source>
        <dbReference type="ARBA" id="ARBA00005811"/>
    </source>
</evidence>
<dbReference type="PANTHER" id="PTHR30558:SF3">
    <property type="entry name" value="BIOPOLYMER TRANSPORT PROTEIN EXBD-RELATED"/>
    <property type="match status" value="1"/>
</dbReference>
<keyword evidence="3" id="KW-1003">Cell membrane</keyword>
<evidence type="ECO:0000256" key="5">
    <source>
        <dbReference type="ARBA" id="ARBA00022989"/>
    </source>
</evidence>
<organism evidence="9 10">
    <name type="scientific">Phormidesmis priestleyi Ana</name>
    <dbReference type="NCBI Taxonomy" id="1666911"/>
    <lineage>
        <taxon>Bacteria</taxon>
        <taxon>Bacillati</taxon>
        <taxon>Cyanobacteriota</taxon>
        <taxon>Cyanophyceae</taxon>
        <taxon>Leptolyngbyales</taxon>
        <taxon>Leptolyngbyaceae</taxon>
        <taxon>Phormidesmis</taxon>
    </lineage>
</organism>
<dbReference type="InterPro" id="IPR003400">
    <property type="entry name" value="ExbD"/>
</dbReference>
<sequence length="133" mass="14229">MRLSEDTDTQRTSVNILPMIDVIFAILAFFILSTLYLTKAEGLPVNLPQAATATPQNQISATLTITPEGELFLGEAAIALEDLADEVRAIASANPIMVTVRADETTPHGRVVAAMDQLRTVEGVRLGIATVQP</sequence>
<evidence type="ECO:0000256" key="7">
    <source>
        <dbReference type="RuleBase" id="RU003879"/>
    </source>
</evidence>
<accession>A0A0N8KNF8</accession>
<feature type="transmembrane region" description="Helical" evidence="8">
    <location>
        <begin position="16"/>
        <end position="37"/>
    </location>
</feature>
<gene>
    <name evidence="9" type="primary">exbD-4</name>
    <name evidence="9" type="ORF">HLUCCA11_06035</name>
</gene>
<protein>
    <submittedName>
        <fullName evidence="9">Biopolymer transport protein ExbD</fullName>
    </submittedName>
</protein>
<dbReference type="EMBL" id="LJZR01000006">
    <property type="protein sequence ID" value="KPQ36418.1"/>
    <property type="molecule type" value="Genomic_DNA"/>
</dbReference>
<evidence type="ECO:0000256" key="4">
    <source>
        <dbReference type="ARBA" id="ARBA00022692"/>
    </source>
</evidence>
<dbReference type="GO" id="GO:0015031">
    <property type="term" value="P:protein transport"/>
    <property type="evidence" value="ECO:0007669"/>
    <property type="project" value="UniProtKB-KW"/>
</dbReference>
<evidence type="ECO:0000256" key="6">
    <source>
        <dbReference type="ARBA" id="ARBA00023136"/>
    </source>
</evidence>
<dbReference type="Proteomes" id="UP000050465">
    <property type="component" value="Unassembled WGS sequence"/>
</dbReference>
<dbReference type="Pfam" id="PF02472">
    <property type="entry name" value="ExbD"/>
    <property type="match status" value="1"/>
</dbReference>
<evidence type="ECO:0000313" key="9">
    <source>
        <dbReference type="EMBL" id="KPQ36418.1"/>
    </source>
</evidence>
<evidence type="ECO:0000313" key="10">
    <source>
        <dbReference type="Proteomes" id="UP000050465"/>
    </source>
</evidence>
<dbReference type="AlphaFoldDB" id="A0A0N8KNF8"/>
<comment type="similarity">
    <text evidence="2 7">Belongs to the ExbD/TolR family.</text>
</comment>
<name>A0A0N8KNF8_9CYAN</name>
<reference evidence="9 10" key="1">
    <citation type="submission" date="2015-09" db="EMBL/GenBank/DDBJ databases">
        <title>Identification and resolution of microdiversity through metagenomic sequencing of parallel consortia.</title>
        <authorList>
            <person name="Nelson W.C."/>
            <person name="Romine M.F."/>
            <person name="Lindemann S.R."/>
        </authorList>
    </citation>
    <scope>NUCLEOTIDE SEQUENCE [LARGE SCALE GENOMIC DNA]</scope>
    <source>
        <strain evidence="9">Ana</strain>
    </source>
</reference>
<comment type="subcellular location">
    <subcellularLocation>
        <location evidence="1">Cell membrane</location>
        <topology evidence="1">Single-pass membrane protein</topology>
    </subcellularLocation>
    <subcellularLocation>
        <location evidence="7">Cell membrane</location>
        <topology evidence="7">Single-pass type II membrane protein</topology>
    </subcellularLocation>
</comment>
<keyword evidence="7" id="KW-0813">Transport</keyword>
<keyword evidence="6 8" id="KW-0472">Membrane</keyword>
<keyword evidence="5 8" id="KW-1133">Transmembrane helix</keyword>
<dbReference type="GO" id="GO:0022857">
    <property type="term" value="F:transmembrane transporter activity"/>
    <property type="evidence" value="ECO:0007669"/>
    <property type="project" value="InterPro"/>
</dbReference>
<dbReference type="Gene3D" id="3.30.420.270">
    <property type="match status" value="1"/>
</dbReference>